<dbReference type="Pfam" id="PF03770">
    <property type="entry name" value="IPK"/>
    <property type="match status" value="1"/>
</dbReference>
<feature type="compositionally biased region" description="Low complexity" evidence="11">
    <location>
        <begin position="117"/>
        <end position="134"/>
    </location>
</feature>
<dbReference type="AlphaFoldDB" id="A0AAF0EJN2"/>
<comment type="similarity">
    <text evidence="2">Belongs to the inositol phosphokinase (IPK) family.</text>
</comment>
<dbReference type="Pfam" id="PF00096">
    <property type="entry name" value="zf-C2H2"/>
    <property type="match status" value="4"/>
</dbReference>
<protein>
    <submittedName>
        <fullName evidence="13">Zinc-finger protein</fullName>
    </submittedName>
</protein>
<dbReference type="GO" id="GO:0016301">
    <property type="term" value="F:kinase activity"/>
    <property type="evidence" value="ECO:0007669"/>
    <property type="project" value="UniProtKB-KW"/>
</dbReference>
<dbReference type="InterPro" id="IPR043359">
    <property type="entry name" value="GLI-like"/>
</dbReference>
<keyword evidence="3" id="KW-0808">Transferase</keyword>
<evidence type="ECO:0000313" key="14">
    <source>
        <dbReference type="Proteomes" id="UP001213623"/>
    </source>
</evidence>
<dbReference type="PROSITE" id="PS00028">
    <property type="entry name" value="ZINC_FINGER_C2H2_1"/>
    <property type="match status" value="6"/>
</dbReference>
<dbReference type="InterPro" id="IPR036236">
    <property type="entry name" value="Znf_C2H2_sf"/>
</dbReference>
<proteinExistence type="inferred from homology"/>
<keyword evidence="14" id="KW-1185">Reference proteome</keyword>
<dbReference type="GO" id="GO:0032958">
    <property type="term" value="P:inositol phosphate biosynthetic process"/>
    <property type="evidence" value="ECO:0007669"/>
    <property type="project" value="InterPro"/>
</dbReference>
<keyword evidence="7" id="KW-0418">Kinase</keyword>
<evidence type="ECO:0000256" key="11">
    <source>
        <dbReference type="SAM" id="MobiDB-lite"/>
    </source>
</evidence>
<dbReference type="SUPFAM" id="SSF56104">
    <property type="entry name" value="SAICAR synthase-like"/>
    <property type="match status" value="1"/>
</dbReference>
<keyword evidence="9" id="KW-0539">Nucleus</keyword>
<keyword evidence="8" id="KW-0862">Zinc</keyword>
<keyword evidence="5" id="KW-0677">Repeat</keyword>
<evidence type="ECO:0000256" key="9">
    <source>
        <dbReference type="ARBA" id="ARBA00023242"/>
    </source>
</evidence>
<evidence type="ECO:0000256" key="4">
    <source>
        <dbReference type="ARBA" id="ARBA00022723"/>
    </source>
</evidence>
<name>A0AAF0EJN2_9BASI</name>
<sequence>MYPGDPALHTACTSACPYDPYVLGVDPHSHMPVAHTQGWEAPISHPGSCISICDGFVAPTATSLSPDDPSSLDMMYARQLLDHCCAHCPTKSGATALPPSAPVASASEAKTPLFRASDGSVSSESASTPASLLSPLSSPSVQNTALHGAFQCQWAECQVCVPTLDELAAHVQKDHFAQMAHPLFSKGWAPRTEGLERSASPATWLTPAPETAWPSLPSASASTPAPASAPTSTPSSAPALGPAPGPAPALSHTSEEMPAAGTSHPEASQRHPCGWIHCTASFATHAELTAHITNVHVGSGKTEYECGWVGCERAQQGRKFSQKQKVLRHIQTHTGDRPYVCSECHKRFSEANTLAQHMRIHTNERPYKCDFPGCNKAFSVVGSLTIHKRTHTGDRPFKCPYPGCGKQFSESSNLNKHIRVHRGDKPFKCPECARCFTRPDQMARHRKVHAKAHAAAASAAVAAPFLKHARMLQVGGHPGTVHDHGAWVVKECLATEAHFYHETWALRHHPAADALQPWMPTCWGIADEHGHWLDGWPHQPLPLPKAGDTYTLYLENLTAPFVHANVCDIKLGTVLYDDMNPHVPAEKRTKMERKARETTSAQHGMRITGWSMWDAHAHRTALVGKGPGRAARSLDDLHALLRQALGTDDALRAQLVRTHLLPRIDALRLALAAMPLRLRSASVLIVLYWTCA</sequence>
<dbReference type="PANTHER" id="PTHR45718">
    <property type="entry name" value="TRANSCRIPTIONAL ACTIVATOR CUBITUS INTERRUPTUS"/>
    <property type="match status" value="1"/>
</dbReference>
<reference evidence="13" key="1">
    <citation type="submission" date="2023-03" db="EMBL/GenBank/DDBJ databases">
        <title>Mating type loci evolution in Malassezia.</title>
        <authorList>
            <person name="Coelho M.A."/>
        </authorList>
    </citation>
    <scope>NUCLEOTIDE SEQUENCE</scope>
    <source>
        <strain evidence="13">CBS 9557</strain>
    </source>
</reference>
<comment type="subcellular location">
    <subcellularLocation>
        <location evidence="1">Nucleus</location>
    </subcellularLocation>
</comment>
<evidence type="ECO:0000256" key="2">
    <source>
        <dbReference type="ARBA" id="ARBA00007374"/>
    </source>
</evidence>
<dbReference type="Proteomes" id="UP001213623">
    <property type="component" value="Chromosome 3"/>
</dbReference>
<evidence type="ECO:0000256" key="6">
    <source>
        <dbReference type="ARBA" id="ARBA00022771"/>
    </source>
</evidence>
<dbReference type="SMART" id="SM00355">
    <property type="entry name" value="ZnF_C2H2"/>
    <property type="match status" value="7"/>
</dbReference>
<feature type="domain" description="C2H2-type" evidence="12">
    <location>
        <begin position="397"/>
        <end position="426"/>
    </location>
</feature>
<dbReference type="PROSITE" id="PS50157">
    <property type="entry name" value="ZINC_FINGER_C2H2_2"/>
    <property type="match status" value="6"/>
</dbReference>
<feature type="compositionally biased region" description="Low complexity" evidence="11">
    <location>
        <begin position="214"/>
        <end position="240"/>
    </location>
</feature>
<dbReference type="InterPro" id="IPR038286">
    <property type="entry name" value="IPK_sf"/>
</dbReference>
<dbReference type="FunFam" id="3.30.160.60:FF:000125">
    <property type="entry name" value="Putative zinc finger protein 143"/>
    <property type="match status" value="2"/>
</dbReference>
<evidence type="ECO:0000256" key="10">
    <source>
        <dbReference type="PROSITE-ProRule" id="PRU00042"/>
    </source>
</evidence>
<feature type="domain" description="C2H2-type" evidence="12">
    <location>
        <begin position="367"/>
        <end position="396"/>
    </location>
</feature>
<dbReference type="PANTHER" id="PTHR45718:SF4">
    <property type="entry name" value="TRANSCRIPTIONAL ACTIVATOR CUBITUS INTERRUPTUS"/>
    <property type="match status" value="1"/>
</dbReference>
<dbReference type="Gene3D" id="3.30.470.160">
    <property type="entry name" value="Inositol polyphosphate kinase"/>
    <property type="match status" value="1"/>
</dbReference>
<feature type="region of interest" description="Disordered" evidence="11">
    <location>
        <begin position="115"/>
        <end position="134"/>
    </location>
</feature>
<dbReference type="InterPro" id="IPR005522">
    <property type="entry name" value="IPK"/>
</dbReference>
<dbReference type="GO" id="GO:0000981">
    <property type="term" value="F:DNA-binding transcription factor activity, RNA polymerase II-specific"/>
    <property type="evidence" value="ECO:0007669"/>
    <property type="project" value="TreeGrafter"/>
</dbReference>
<feature type="domain" description="C2H2-type" evidence="12">
    <location>
        <begin position="339"/>
        <end position="366"/>
    </location>
</feature>
<organism evidence="13 14">
    <name type="scientific">Malassezia nana</name>
    <dbReference type="NCBI Taxonomy" id="180528"/>
    <lineage>
        <taxon>Eukaryota</taxon>
        <taxon>Fungi</taxon>
        <taxon>Dikarya</taxon>
        <taxon>Basidiomycota</taxon>
        <taxon>Ustilaginomycotina</taxon>
        <taxon>Malasseziomycetes</taxon>
        <taxon>Malasseziales</taxon>
        <taxon>Malasseziaceae</taxon>
        <taxon>Malassezia</taxon>
    </lineage>
</organism>
<evidence type="ECO:0000256" key="3">
    <source>
        <dbReference type="ARBA" id="ARBA00022679"/>
    </source>
</evidence>
<dbReference type="Gene3D" id="3.30.160.60">
    <property type="entry name" value="Classic Zinc Finger"/>
    <property type="match status" value="7"/>
</dbReference>
<dbReference type="InterPro" id="IPR013087">
    <property type="entry name" value="Znf_C2H2_type"/>
</dbReference>
<gene>
    <name evidence="13" type="primary">SUR1</name>
    <name evidence="13" type="ORF">MNAN1_001933</name>
</gene>
<dbReference type="EMBL" id="CP119894">
    <property type="protein sequence ID" value="WFD26944.1"/>
    <property type="molecule type" value="Genomic_DNA"/>
</dbReference>
<evidence type="ECO:0000259" key="12">
    <source>
        <dbReference type="PROSITE" id="PS50157"/>
    </source>
</evidence>
<dbReference type="GO" id="GO:0005634">
    <property type="term" value="C:nucleus"/>
    <property type="evidence" value="ECO:0007669"/>
    <property type="project" value="UniProtKB-SubCell"/>
</dbReference>
<keyword evidence="4" id="KW-0479">Metal-binding</keyword>
<dbReference type="SUPFAM" id="SSF57667">
    <property type="entry name" value="beta-beta-alpha zinc fingers"/>
    <property type="match status" value="3"/>
</dbReference>
<accession>A0AAF0EJN2</accession>
<dbReference type="GO" id="GO:0008270">
    <property type="term" value="F:zinc ion binding"/>
    <property type="evidence" value="ECO:0007669"/>
    <property type="project" value="UniProtKB-KW"/>
</dbReference>
<evidence type="ECO:0000256" key="7">
    <source>
        <dbReference type="ARBA" id="ARBA00022777"/>
    </source>
</evidence>
<dbReference type="GO" id="GO:0000978">
    <property type="term" value="F:RNA polymerase II cis-regulatory region sequence-specific DNA binding"/>
    <property type="evidence" value="ECO:0007669"/>
    <property type="project" value="UniProtKB-ARBA"/>
</dbReference>
<evidence type="ECO:0000256" key="8">
    <source>
        <dbReference type="ARBA" id="ARBA00022833"/>
    </source>
</evidence>
<feature type="domain" description="C2H2-type" evidence="12">
    <location>
        <begin position="304"/>
        <end position="338"/>
    </location>
</feature>
<evidence type="ECO:0000256" key="5">
    <source>
        <dbReference type="ARBA" id="ARBA00022737"/>
    </source>
</evidence>
<feature type="region of interest" description="Disordered" evidence="11">
    <location>
        <begin position="194"/>
        <end position="270"/>
    </location>
</feature>
<keyword evidence="6 10" id="KW-0863">Zinc-finger</keyword>
<dbReference type="FunFam" id="3.30.160.60:FF:002343">
    <property type="entry name" value="Zinc finger protein 33A"/>
    <property type="match status" value="2"/>
</dbReference>
<evidence type="ECO:0000313" key="13">
    <source>
        <dbReference type="EMBL" id="WFD26944.1"/>
    </source>
</evidence>
<feature type="domain" description="C2H2-type" evidence="12">
    <location>
        <begin position="271"/>
        <end position="301"/>
    </location>
</feature>
<feature type="domain" description="C2H2-type" evidence="12">
    <location>
        <begin position="427"/>
        <end position="454"/>
    </location>
</feature>
<evidence type="ECO:0000256" key="1">
    <source>
        <dbReference type="ARBA" id="ARBA00004123"/>
    </source>
</evidence>